<protein>
    <submittedName>
        <fullName evidence="1">Uncharacterized protein</fullName>
    </submittedName>
</protein>
<dbReference type="AlphaFoldDB" id="Q69ML3"/>
<reference evidence="2" key="2">
    <citation type="journal article" date="2008" name="Nucleic Acids Res.">
        <title>The rice annotation project database (RAP-DB): 2008 update.</title>
        <authorList>
            <consortium name="The rice annotation project (RAP)"/>
        </authorList>
    </citation>
    <scope>GENOME REANNOTATION</scope>
    <source>
        <strain evidence="2">cv. Nipponbare</strain>
    </source>
</reference>
<gene>
    <name evidence="1" type="primary">OSJNBa0017O03.9</name>
</gene>
<evidence type="ECO:0000313" key="2">
    <source>
        <dbReference type="Proteomes" id="UP000000763"/>
    </source>
</evidence>
<sequence>MMDSQLAHHRRRFLVVRLARLTLERTCRRMELGDKSSASSTKAFIAEAEIGFSGKDISYERRRILALRRLV</sequence>
<evidence type="ECO:0000313" key="1">
    <source>
        <dbReference type="EMBL" id="BAD33902.1"/>
    </source>
</evidence>
<dbReference type="EMBL" id="AP005745">
    <property type="protein sequence ID" value="BAD33902.1"/>
    <property type="molecule type" value="Genomic_DNA"/>
</dbReference>
<organism evidence="1 2">
    <name type="scientific">Oryza sativa subsp. japonica</name>
    <name type="common">Rice</name>
    <dbReference type="NCBI Taxonomy" id="39947"/>
    <lineage>
        <taxon>Eukaryota</taxon>
        <taxon>Viridiplantae</taxon>
        <taxon>Streptophyta</taxon>
        <taxon>Embryophyta</taxon>
        <taxon>Tracheophyta</taxon>
        <taxon>Spermatophyta</taxon>
        <taxon>Magnoliopsida</taxon>
        <taxon>Liliopsida</taxon>
        <taxon>Poales</taxon>
        <taxon>Poaceae</taxon>
        <taxon>BOP clade</taxon>
        <taxon>Oryzoideae</taxon>
        <taxon>Oryzeae</taxon>
        <taxon>Oryzinae</taxon>
        <taxon>Oryza</taxon>
        <taxon>Oryza sativa</taxon>
    </lineage>
</organism>
<accession>Q69ML3</accession>
<proteinExistence type="predicted"/>
<name>Q69ML3_ORYSJ</name>
<dbReference type="Proteomes" id="UP000000763">
    <property type="component" value="Chromosome 9"/>
</dbReference>
<reference evidence="2" key="1">
    <citation type="journal article" date="2005" name="Nature">
        <title>The map-based sequence of the rice genome.</title>
        <authorList>
            <consortium name="International rice genome sequencing project (IRGSP)"/>
            <person name="Matsumoto T."/>
            <person name="Wu J."/>
            <person name="Kanamori H."/>
            <person name="Katayose Y."/>
            <person name="Fujisawa M."/>
            <person name="Namiki N."/>
            <person name="Mizuno H."/>
            <person name="Yamamoto K."/>
            <person name="Antonio B.A."/>
            <person name="Baba T."/>
            <person name="Sakata K."/>
            <person name="Nagamura Y."/>
            <person name="Aoki H."/>
            <person name="Arikawa K."/>
            <person name="Arita K."/>
            <person name="Bito T."/>
            <person name="Chiden Y."/>
            <person name="Fujitsuka N."/>
            <person name="Fukunaka R."/>
            <person name="Hamada M."/>
            <person name="Harada C."/>
            <person name="Hayashi A."/>
            <person name="Hijishita S."/>
            <person name="Honda M."/>
            <person name="Hosokawa S."/>
            <person name="Ichikawa Y."/>
            <person name="Idonuma A."/>
            <person name="Iijima M."/>
            <person name="Ikeda M."/>
            <person name="Ikeno M."/>
            <person name="Ito K."/>
            <person name="Ito S."/>
            <person name="Ito T."/>
            <person name="Ito Y."/>
            <person name="Ito Y."/>
            <person name="Iwabuchi A."/>
            <person name="Kamiya K."/>
            <person name="Karasawa W."/>
            <person name="Kurita K."/>
            <person name="Katagiri S."/>
            <person name="Kikuta A."/>
            <person name="Kobayashi H."/>
            <person name="Kobayashi N."/>
            <person name="Machita K."/>
            <person name="Maehara T."/>
            <person name="Masukawa M."/>
            <person name="Mizubayashi T."/>
            <person name="Mukai Y."/>
            <person name="Nagasaki H."/>
            <person name="Nagata Y."/>
            <person name="Naito S."/>
            <person name="Nakashima M."/>
            <person name="Nakama Y."/>
            <person name="Nakamichi Y."/>
            <person name="Nakamura M."/>
            <person name="Meguro A."/>
            <person name="Negishi M."/>
            <person name="Ohta I."/>
            <person name="Ohta T."/>
            <person name="Okamoto M."/>
            <person name="Ono N."/>
            <person name="Saji S."/>
            <person name="Sakaguchi M."/>
            <person name="Sakai K."/>
            <person name="Shibata M."/>
            <person name="Shimokawa T."/>
            <person name="Song J."/>
            <person name="Takazaki Y."/>
            <person name="Terasawa K."/>
            <person name="Tsugane M."/>
            <person name="Tsuji K."/>
            <person name="Ueda S."/>
            <person name="Waki K."/>
            <person name="Yamagata H."/>
            <person name="Yamamoto M."/>
            <person name="Yamamoto S."/>
            <person name="Yamane H."/>
            <person name="Yoshiki S."/>
            <person name="Yoshihara R."/>
            <person name="Yukawa K."/>
            <person name="Zhong H."/>
            <person name="Yano M."/>
            <person name="Yuan Q."/>
            <person name="Ouyang S."/>
            <person name="Liu J."/>
            <person name="Jones K.M."/>
            <person name="Gansberger K."/>
            <person name="Moffat K."/>
            <person name="Hill J."/>
            <person name="Bera J."/>
            <person name="Fadrosh D."/>
            <person name="Jin S."/>
            <person name="Johri S."/>
            <person name="Kim M."/>
            <person name="Overton L."/>
            <person name="Reardon M."/>
            <person name="Tsitrin T."/>
            <person name="Vuong H."/>
            <person name="Weaver B."/>
            <person name="Ciecko A."/>
            <person name="Tallon L."/>
            <person name="Jackson J."/>
            <person name="Pai G."/>
            <person name="Aken S.V."/>
            <person name="Utterback T."/>
            <person name="Reidmuller S."/>
            <person name="Feldblyum T."/>
            <person name="Hsiao J."/>
            <person name="Zismann V."/>
            <person name="Iobst S."/>
            <person name="de Vazeille A.R."/>
            <person name="Buell C.R."/>
            <person name="Ying K."/>
            <person name="Li Y."/>
            <person name="Lu T."/>
            <person name="Huang Y."/>
            <person name="Zhao Q."/>
            <person name="Feng Q."/>
            <person name="Zhang L."/>
            <person name="Zhu J."/>
            <person name="Weng Q."/>
            <person name="Mu J."/>
            <person name="Lu Y."/>
            <person name="Fan D."/>
            <person name="Liu Y."/>
            <person name="Guan J."/>
            <person name="Zhang Y."/>
            <person name="Yu S."/>
            <person name="Liu X."/>
            <person name="Zhang Y."/>
            <person name="Hong G."/>
            <person name="Han B."/>
            <person name="Choisne N."/>
            <person name="Demange N."/>
            <person name="Orjeda G."/>
            <person name="Samain S."/>
            <person name="Cattolico L."/>
            <person name="Pelletier E."/>
            <person name="Couloux A."/>
            <person name="Segurens B."/>
            <person name="Wincker P."/>
            <person name="D'Hont A."/>
            <person name="Scarpelli C."/>
            <person name="Weissenbach J."/>
            <person name="Salanoubat M."/>
            <person name="Quetier F."/>
            <person name="Yu Y."/>
            <person name="Kim H.R."/>
            <person name="Rambo T."/>
            <person name="Currie J."/>
            <person name="Collura K."/>
            <person name="Luo M."/>
            <person name="Yang T."/>
            <person name="Ammiraju J.S.S."/>
            <person name="Engler F."/>
            <person name="Soderlund C."/>
            <person name="Wing R.A."/>
            <person name="Palmer L.E."/>
            <person name="de la Bastide M."/>
            <person name="Spiegel L."/>
            <person name="Nascimento L."/>
            <person name="Zutavern T."/>
            <person name="O'Shaughnessy A."/>
            <person name="Dike S."/>
            <person name="Dedhia N."/>
            <person name="Preston R."/>
            <person name="Balija V."/>
            <person name="McCombie W.R."/>
            <person name="Chow T."/>
            <person name="Chen H."/>
            <person name="Chung M."/>
            <person name="Chen C."/>
            <person name="Shaw J."/>
            <person name="Wu H."/>
            <person name="Hsiao K."/>
            <person name="Chao Y."/>
            <person name="Chu M."/>
            <person name="Cheng C."/>
            <person name="Hour A."/>
            <person name="Lee P."/>
            <person name="Lin S."/>
            <person name="Lin Y."/>
            <person name="Liou J."/>
            <person name="Liu S."/>
            <person name="Hsing Y."/>
            <person name="Raghuvanshi S."/>
            <person name="Mohanty A."/>
            <person name="Bharti A.K."/>
            <person name="Gaur A."/>
            <person name="Gupta V."/>
            <person name="Kumar D."/>
            <person name="Ravi V."/>
            <person name="Vij S."/>
            <person name="Kapur A."/>
            <person name="Khurana P."/>
            <person name="Khurana P."/>
            <person name="Khurana J.P."/>
            <person name="Tyagi A.K."/>
            <person name="Gaikwad K."/>
            <person name="Singh A."/>
            <person name="Dalal V."/>
            <person name="Srivastava S."/>
            <person name="Dixit A."/>
            <person name="Pal A.K."/>
            <person name="Ghazi I.A."/>
            <person name="Yadav M."/>
            <person name="Pandit A."/>
            <person name="Bhargava A."/>
            <person name="Sureshbabu K."/>
            <person name="Batra K."/>
            <person name="Sharma T.R."/>
            <person name="Mohapatra T."/>
            <person name="Singh N.K."/>
            <person name="Messing J."/>
            <person name="Nelson A.B."/>
            <person name="Fuks G."/>
            <person name="Kavchok S."/>
            <person name="Keizer G."/>
            <person name="Linton E."/>
            <person name="Llaca V."/>
            <person name="Song R."/>
            <person name="Tanyolac B."/>
            <person name="Young S."/>
            <person name="Ho-Il K."/>
            <person name="Hahn J.H."/>
            <person name="Sangsakoo G."/>
            <person name="Vanavichit A."/>
            <person name="de Mattos Luiz.A.T."/>
            <person name="Zimmer P.D."/>
            <person name="Malone G."/>
            <person name="Dellagostin O."/>
            <person name="de Oliveira A.C."/>
            <person name="Bevan M."/>
            <person name="Bancroft I."/>
            <person name="Minx P."/>
            <person name="Cordum H."/>
            <person name="Wilson R."/>
            <person name="Cheng Z."/>
            <person name="Jin W."/>
            <person name="Jiang J."/>
            <person name="Leong S.A."/>
            <person name="Iwama H."/>
            <person name="Gojobori T."/>
            <person name="Itoh T."/>
            <person name="Niimura Y."/>
            <person name="Fujii Y."/>
            <person name="Habara T."/>
            <person name="Sakai H."/>
            <person name="Sato Y."/>
            <person name="Wilson G."/>
            <person name="Kumar K."/>
            <person name="McCouch S."/>
            <person name="Juretic N."/>
            <person name="Hoen D."/>
            <person name="Wright S."/>
            <person name="Bruskiewich R."/>
            <person name="Bureau T."/>
            <person name="Miyao A."/>
            <person name="Hirochika H."/>
            <person name="Nishikawa T."/>
            <person name="Kadowaki K."/>
            <person name="Sugiura M."/>
            <person name="Burr B."/>
            <person name="Sasaki T."/>
        </authorList>
    </citation>
    <scope>NUCLEOTIDE SEQUENCE [LARGE SCALE GENOMIC DNA]</scope>
    <source>
        <strain evidence="2">cv. Nipponbare</strain>
    </source>
</reference>